<evidence type="ECO:0000259" key="10">
    <source>
        <dbReference type="PROSITE" id="PS51012"/>
    </source>
</evidence>
<feature type="domain" description="ABC transmembrane type-2" evidence="10">
    <location>
        <begin position="34"/>
        <end position="253"/>
    </location>
</feature>
<feature type="transmembrane region" description="Helical" evidence="9">
    <location>
        <begin position="105"/>
        <end position="133"/>
    </location>
</feature>
<sequence>MKIKNHLKNFLKYKYLLYELVKKNIKLKYRRSYLGILWTLIEPLLTMIVLTLVFGTLFGKDDPTYPVYILCGRLLYSFFSSATKAGLKAVSGNAAMIKKVYVPKYIYVVAAIVSNFVIFLISLIVLVGVGAVLKVEPTWHIIEGLVPLVILFVMTLGIGLILATLNVFFRDIEYIWTVVSMLIMYASAIFYTTERVINTGNGWVFNINPLYMCIANFRNAVLYGKPMDMSYCIHSAIFAIVSVIVGSVLFYKKQDKFILYV</sequence>
<gene>
    <name evidence="11" type="ORF">APZ18_06085</name>
</gene>
<evidence type="ECO:0000256" key="6">
    <source>
        <dbReference type="ARBA" id="ARBA00022692"/>
    </source>
</evidence>
<accession>A0AAW3JVE8</accession>
<keyword evidence="5" id="KW-0997">Cell inner membrane</keyword>
<dbReference type="EMBL" id="LLKB01000001">
    <property type="protein sequence ID" value="KQC86731.1"/>
    <property type="molecule type" value="Genomic_DNA"/>
</dbReference>
<dbReference type="PANTHER" id="PTHR30413">
    <property type="entry name" value="INNER MEMBRANE TRANSPORT PERMEASE"/>
    <property type="match status" value="1"/>
</dbReference>
<comment type="caution">
    <text evidence="9">Lacks conserved residue(s) required for the propagation of feature annotation.</text>
</comment>
<feature type="transmembrane region" description="Helical" evidence="9">
    <location>
        <begin position="33"/>
        <end position="58"/>
    </location>
</feature>
<dbReference type="GO" id="GO:0043190">
    <property type="term" value="C:ATP-binding cassette (ABC) transporter complex"/>
    <property type="evidence" value="ECO:0007669"/>
    <property type="project" value="InterPro"/>
</dbReference>
<dbReference type="Proteomes" id="UP000050833">
    <property type="component" value="Unassembled WGS sequence"/>
</dbReference>
<keyword evidence="7 9" id="KW-1133">Transmembrane helix</keyword>
<feature type="transmembrane region" description="Helical" evidence="9">
    <location>
        <begin position="174"/>
        <end position="191"/>
    </location>
</feature>
<dbReference type="GO" id="GO:0015920">
    <property type="term" value="P:lipopolysaccharide transport"/>
    <property type="evidence" value="ECO:0007669"/>
    <property type="project" value="TreeGrafter"/>
</dbReference>
<feature type="transmembrane region" description="Helical" evidence="9">
    <location>
        <begin position="233"/>
        <end position="251"/>
    </location>
</feature>
<dbReference type="Pfam" id="PF01061">
    <property type="entry name" value="ABC2_membrane"/>
    <property type="match status" value="1"/>
</dbReference>
<keyword evidence="12" id="KW-1185">Reference proteome</keyword>
<evidence type="ECO:0000313" key="11">
    <source>
        <dbReference type="EMBL" id="KQC86731.1"/>
    </source>
</evidence>
<dbReference type="AlphaFoldDB" id="A0AAW3JVE8"/>
<reference evidence="11 12" key="1">
    <citation type="submission" date="2015-10" db="EMBL/GenBank/DDBJ databases">
        <title>Butyribacter intestini gen. nov., sp. nov., a butyric acid-producing bacterium of the family Lachnospiraceae isolated from the human faeces.</title>
        <authorList>
            <person name="Zou Y."/>
            <person name="Xue W."/>
            <person name="Luo G."/>
            <person name="Lv M."/>
        </authorList>
    </citation>
    <scope>NUCLEOTIDE SEQUENCE [LARGE SCALE GENOMIC DNA]</scope>
    <source>
        <strain evidence="11 12">TF01-11</strain>
    </source>
</reference>
<organism evidence="11 12">
    <name type="scientific">Butyribacter intestini</name>
    <dbReference type="NCBI Taxonomy" id="1703332"/>
    <lineage>
        <taxon>Bacteria</taxon>
        <taxon>Bacillati</taxon>
        <taxon>Bacillota</taxon>
        <taxon>Clostridia</taxon>
        <taxon>Lachnospirales</taxon>
        <taxon>Lachnospiraceae</taxon>
        <taxon>Butyribacter</taxon>
    </lineage>
</organism>
<protein>
    <recommendedName>
        <fullName evidence="9">Transport permease protein</fullName>
    </recommendedName>
</protein>
<comment type="subcellular location">
    <subcellularLocation>
        <location evidence="1">Cell inner membrane</location>
        <topology evidence="1">Multi-pass membrane protein</topology>
    </subcellularLocation>
    <subcellularLocation>
        <location evidence="9">Cell membrane</location>
        <topology evidence="9">Multi-pass membrane protein</topology>
    </subcellularLocation>
</comment>
<evidence type="ECO:0000256" key="9">
    <source>
        <dbReference type="RuleBase" id="RU361157"/>
    </source>
</evidence>
<dbReference type="RefSeq" id="WP_055942590.1">
    <property type="nucleotide sequence ID" value="NZ_JAQDCV010000001.1"/>
</dbReference>
<evidence type="ECO:0000256" key="2">
    <source>
        <dbReference type="ARBA" id="ARBA00007783"/>
    </source>
</evidence>
<keyword evidence="8 9" id="KW-0472">Membrane</keyword>
<feature type="transmembrane region" description="Helical" evidence="9">
    <location>
        <begin position="145"/>
        <end position="168"/>
    </location>
</feature>
<dbReference type="PRINTS" id="PR00164">
    <property type="entry name" value="ABC2TRNSPORT"/>
</dbReference>
<evidence type="ECO:0000256" key="4">
    <source>
        <dbReference type="ARBA" id="ARBA00022475"/>
    </source>
</evidence>
<name>A0AAW3JVE8_9FIRM</name>
<dbReference type="InterPro" id="IPR047817">
    <property type="entry name" value="ABC2_TM_bact-type"/>
</dbReference>
<evidence type="ECO:0000256" key="5">
    <source>
        <dbReference type="ARBA" id="ARBA00022519"/>
    </source>
</evidence>
<evidence type="ECO:0000256" key="8">
    <source>
        <dbReference type="ARBA" id="ARBA00023136"/>
    </source>
</evidence>
<keyword evidence="6 9" id="KW-0812">Transmembrane</keyword>
<comment type="caution">
    <text evidence="11">The sequence shown here is derived from an EMBL/GenBank/DDBJ whole genome shotgun (WGS) entry which is preliminary data.</text>
</comment>
<keyword evidence="4 9" id="KW-1003">Cell membrane</keyword>
<dbReference type="InterPro" id="IPR000412">
    <property type="entry name" value="ABC_2_transport"/>
</dbReference>
<dbReference type="GO" id="GO:0140359">
    <property type="term" value="F:ABC-type transporter activity"/>
    <property type="evidence" value="ECO:0007669"/>
    <property type="project" value="InterPro"/>
</dbReference>
<evidence type="ECO:0000256" key="1">
    <source>
        <dbReference type="ARBA" id="ARBA00004429"/>
    </source>
</evidence>
<evidence type="ECO:0000256" key="3">
    <source>
        <dbReference type="ARBA" id="ARBA00022448"/>
    </source>
</evidence>
<comment type="similarity">
    <text evidence="2 9">Belongs to the ABC-2 integral membrane protein family.</text>
</comment>
<dbReference type="InterPro" id="IPR013525">
    <property type="entry name" value="ABC2_TM"/>
</dbReference>
<keyword evidence="3 9" id="KW-0813">Transport</keyword>
<proteinExistence type="inferred from homology"/>
<dbReference type="PROSITE" id="PS51012">
    <property type="entry name" value="ABC_TM2"/>
    <property type="match status" value="1"/>
</dbReference>
<evidence type="ECO:0000256" key="7">
    <source>
        <dbReference type="ARBA" id="ARBA00022989"/>
    </source>
</evidence>
<evidence type="ECO:0000313" key="12">
    <source>
        <dbReference type="Proteomes" id="UP000050833"/>
    </source>
</evidence>
<dbReference type="PANTHER" id="PTHR30413:SF8">
    <property type="entry name" value="TRANSPORT PERMEASE PROTEIN"/>
    <property type="match status" value="1"/>
</dbReference>